<comment type="caution">
    <text evidence="4">The sequence shown here is derived from an EMBL/GenBank/DDBJ whole genome shotgun (WGS) entry which is preliminary data.</text>
</comment>
<organism evidence="4">
    <name type="scientific">Sesamum radiatum</name>
    <name type="common">Black benniseed</name>
    <dbReference type="NCBI Taxonomy" id="300843"/>
    <lineage>
        <taxon>Eukaryota</taxon>
        <taxon>Viridiplantae</taxon>
        <taxon>Streptophyta</taxon>
        <taxon>Embryophyta</taxon>
        <taxon>Tracheophyta</taxon>
        <taxon>Spermatophyta</taxon>
        <taxon>Magnoliopsida</taxon>
        <taxon>eudicotyledons</taxon>
        <taxon>Gunneridae</taxon>
        <taxon>Pentapetalae</taxon>
        <taxon>asterids</taxon>
        <taxon>lamiids</taxon>
        <taxon>Lamiales</taxon>
        <taxon>Pedaliaceae</taxon>
        <taxon>Sesamum</taxon>
    </lineage>
</organism>
<keyword evidence="2" id="KW-0677">Repeat</keyword>
<dbReference type="InterPro" id="IPR015915">
    <property type="entry name" value="Kelch-typ_b-propeller"/>
</dbReference>
<evidence type="ECO:0000256" key="3">
    <source>
        <dbReference type="SAM" id="MobiDB-lite"/>
    </source>
</evidence>
<proteinExistence type="predicted"/>
<reference evidence="4" key="2">
    <citation type="journal article" date="2024" name="Plant">
        <title>Genomic evolution and insights into agronomic trait innovations of Sesamum species.</title>
        <authorList>
            <person name="Miao H."/>
            <person name="Wang L."/>
            <person name="Qu L."/>
            <person name="Liu H."/>
            <person name="Sun Y."/>
            <person name="Le M."/>
            <person name="Wang Q."/>
            <person name="Wei S."/>
            <person name="Zheng Y."/>
            <person name="Lin W."/>
            <person name="Duan Y."/>
            <person name="Cao H."/>
            <person name="Xiong S."/>
            <person name="Wang X."/>
            <person name="Wei L."/>
            <person name="Li C."/>
            <person name="Ma Q."/>
            <person name="Ju M."/>
            <person name="Zhao R."/>
            <person name="Li G."/>
            <person name="Mu C."/>
            <person name="Tian Q."/>
            <person name="Mei H."/>
            <person name="Zhang T."/>
            <person name="Gao T."/>
            <person name="Zhang H."/>
        </authorList>
    </citation>
    <scope>NUCLEOTIDE SEQUENCE</scope>
    <source>
        <strain evidence="4">G02</strain>
    </source>
</reference>
<dbReference type="PANTHER" id="PTHR46228:SF2">
    <property type="entry name" value="KELCH REPEAT PROTEIN (AFU_ORTHOLOGUE AFUA_4G14350)"/>
    <property type="match status" value="1"/>
</dbReference>
<name>A0AAW2U7J9_SESRA</name>
<feature type="region of interest" description="Disordered" evidence="3">
    <location>
        <begin position="322"/>
        <end position="358"/>
    </location>
</feature>
<evidence type="ECO:0000256" key="2">
    <source>
        <dbReference type="ARBA" id="ARBA00022737"/>
    </source>
</evidence>
<protein>
    <submittedName>
        <fullName evidence="4">Uncharacterized protein</fullName>
    </submittedName>
</protein>
<dbReference type="EMBL" id="JACGWJ010000006">
    <property type="protein sequence ID" value="KAL0412902.1"/>
    <property type="molecule type" value="Genomic_DNA"/>
</dbReference>
<gene>
    <name evidence="4" type="ORF">Sradi_1491900</name>
</gene>
<sequence length="382" mass="41964">MQVYILGGVGDKQYYSDIWVLDVITSSWDQLDLCAQKSQGRFSHTASVTTMGIAIFGGCGEDERPLNELLILPIDSLTCRAFGNTHKDEAKMFFNKTENNKRTTILIGDAEDLTSVEVEELEPVPKQSFCFSSDMLHPKRRRTSNSNVPEQKSEPEDHSRSQSQQSSPSQSEHETTHVKKSISCSYPSSRVHPLFRQKIFSPSCYRLNTLPINQTNTKQAISRTSPDIYLSSEHPNQMKQEHASVICADACRAQCKAAESISMGRNLIGAEVRGQVDGAFDSGYLMTATVNGKVFRGVLFAPVAVNHANSGQNVACPRLPQQPAKMLAPPSCHSSEQTQTHSRRSSPENRAVLAQGKDSRVNSELQGVVLTLASPGTAHGQL</sequence>
<dbReference type="SUPFAM" id="SSF117281">
    <property type="entry name" value="Kelch motif"/>
    <property type="match status" value="1"/>
</dbReference>
<feature type="compositionally biased region" description="Basic and acidic residues" evidence="3">
    <location>
        <begin position="151"/>
        <end position="160"/>
    </location>
</feature>
<accession>A0AAW2U7J9</accession>
<keyword evidence="1" id="KW-0880">Kelch repeat</keyword>
<dbReference type="AlphaFoldDB" id="A0AAW2U7J9"/>
<evidence type="ECO:0000313" key="4">
    <source>
        <dbReference type="EMBL" id="KAL0412902.1"/>
    </source>
</evidence>
<dbReference type="PANTHER" id="PTHR46228">
    <property type="entry name" value="KELCH DOMAIN-CONTAINING PROTEIN"/>
    <property type="match status" value="1"/>
</dbReference>
<evidence type="ECO:0000256" key="1">
    <source>
        <dbReference type="ARBA" id="ARBA00022441"/>
    </source>
</evidence>
<dbReference type="Gene3D" id="2.120.10.80">
    <property type="entry name" value="Kelch-type beta propeller"/>
    <property type="match status" value="1"/>
</dbReference>
<reference evidence="4" key="1">
    <citation type="submission" date="2020-06" db="EMBL/GenBank/DDBJ databases">
        <authorList>
            <person name="Li T."/>
            <person name="Hu X."/>
            <person name="Zhang T."/>
            <person name="Song X."/>
            <person name="Zhang H."/>
            <person name="Dai N."/>
            <person name="Sheng W."/>
            <person name="Hou X."/>
            <person name="Wei L."/>
        </authorList>
    </citation>
    <scope>NUCLEOTIDE SEQUENCE</scope>
    <source>
        <strain evidence="4">G02</strain>
        <tissue evidence="4">Leaf</tissue>
    </source>
</reference>
<feature type="region of interest" description="Disordered" evidence="3">
    <location>
        <begin position="132"/>
        <end position="181"/>
    </location>
</feature>
<feature type="compositionally biased region" description="Low complexity" evidence="3">
    <location>
        <begin position="161"/>
        <end position="170"/>
    </location>
</feature>